<accession>A0ABU1VI73</accession>
<dbReference type="InterPro" id="IPR038644">
    <property type="entry name" value="CopK_sf"/>
</dbReference>
<dbReference type="RefSeq" id="WP_204735686.1">
    <property type="nucleotide sequence ID" value="NZ_JAVDWE010000020.1"/>
</dbReference>
<evidence type="ECO:0000313" key="2">
    <source>
        <dbReference type="EMBL" id="MDR7097186.1"/>
    </source>
</evidence>
<dbReference type="Proteomes" id="UP001265550">
    <property type="component" value="Unassembled WGS sequence"/>
</dbReference>
<keyword evidence="1" id="KW-0732">Signal</keyword>
<protein>
    <recommendedName>
        <fullName evidence="4">Copper resistance protein K</fullName>
    </recommendedName>
</protein>
<comment type="caution">
    <text evidence="2">The sequence shown here is derived from an EMBL/GenBank/DDBJ whole genome shotgun (WGS) entry which is preliminary data.</text>
</comment>
<evidence type="ECO:0000256" key="1">
    <source>
        <dbReference type="SAM" id="SignalP"/>
    </source>
</evidence>
<reference evidence="2 3" key="1">
    <citation type="submission" date="2023-07" db="EMBL/GenBank/DDBJ databases">
        <title>Sorghum-associated microbial communities from plants grown in Nebraska, USA.</title>
        <authorList>
            <person name="Schachtman D."/>
        </authorList>
    </citation>
    <scope>NUCLEOTIDE SEQUENCE [LARGE SCALE GENOMIC DNA]</scope>
    <source>
        <strain evidence="2 3">BE240</strain>
    </source>
</reference>
<evidence type="ECO:0000313" key="3">
    <source>
        <dbReference type="Proteomes" id="UP001265550"/>
    </source>
</evidence>
<name>A0ABU1VI73_9BURK</name>
<organism evidence="2 3">
    <name type="scientific">Hydrogenophaga laconesensis</name>
    <dbReference type="NCBI Taxonomy" id="1805971"/>
    <lineage>
        <taxon>Bacteria</taxon>
        <taxon>Pseudomonadati</taxon>
        <taxon>Pseudomonadota</taxon>
        <taxon>Betaproteobacteria</taxon>
        <taxon>Burkholderiales</taxon>
        <taxon>Comamonadaceae</taxon>
        <taxon>Hydrogenophaga</taxon>
    </lineage>
</organism>
<feature type="chain" id="PRO_5046943500" description="Copper resistance protein K" evidence="1">
    <location>
        <begin position="21"/>
        <end position="94"/>
    </location>
</feature>
<dbReference type="EMBL" id="JAVDWE010000020">
    <property type="protein sequence ID" value="MDR7097186.1"/>
    <property type="molecule type" value="Genomic_DNA"/>
</dbReference>
<feature type="signal peptide" evidence="1">
    <location>
        <begin position="1"/>
        <end position="20"/>
    </location>
</feature>
<keyword evidence="3" id="KW-1185">Reference proteome</keyword>
<gene>
    <name evidence="2" type="ORF">J2X09_004960</name>
</gene>
<dbReference type="Pfam" id="PF11525">
    <property type="entry name" value="CopK"/>
    <property type="match status" value="1"/>
</dbReference>
<sequence length="94" mass="10169">MIRKLSILVLLLAALAPAFAMDAAQSEAKQVIALQNGEKLYVFKDGLMAKESKFGRVVHLSKGEVVQTADGKSITTTGNEVARLYVLLNKGHQN</sequence>
<proteinExistence type="predicted"/>
<evidence type="ECO:0008006" key="4">
    <source>
        <dbReference type="Google" id="ProtNLM"/>
    </source>
</evidence>
<dbReference type="InterPro" id="IPR021604">
    <property type="entry name" value="CopK"/>
</dbReference>
<dbReference type="Gene3D" id="2.40.10.300">
    <property type="entry name" value="Copper resistance protein K"/>
    <property type="match status" value="1"/>
</dbReference>